<accession>A0AAN7W1B2</accession>
<dbReference type="AlphaFoldDB" id="A0AAN7W1B2"/>
<name>A0AAN7W1B2_9PEZI</name>
<dbReference type="InterPro" id="IPR040632">
    <property type="entry name" value="Sulfotransfer_4"/>
</dbReference>
<dbReference type="InterPro" id="IPR027417">
    <property type="entry name" value="P-loop_NTPase"/>
</dbReference>
<protein>
    <recommendedName>
        <fullName evidence="4">P-loop containing nucleoside triphosphate hydrolase protein</fullName>
    </recommendedName>
</protein>
<dbReference type="Pfam" id="PF17784">
    <property type="entry name" value="Sulfotransfer_4"/>
    <property type="match status" value="1"/>
</dbReference>
<proteinExistence type="predicted"/>
<keyword evidence="1" id="KW-0472">Membrane</keyword>
<sequence length="283" mass="32828">MPISRLALTLAQYIYPLTLPPPQGSKDLKVLCLGLPRSGTDSLRRALVRLGYDKVAHGLEWWLENPAISPVYMRLAYSRSQKQRHEGASLRSEFFDHILGDYEAVTDVPAAWFPEELLRAYPNAKVVLNRRHDVAAWKSSFRSSVLPMMQNWRYWSLSWFEPVLFWGMWLTLEMHQNQLFRGNFEKNAETAYAEHYERLESVLREQGRTFLQWSVEDGWDPLCAFLDQPVPQEVFPSGNVAADFGPKLLTVDDERFRIAERRAYLLGATIATLVAVVVYQWWC</sequence>
<dbReference type="Gene3D" id="3.40.50.300">
    <property type="entry name" value="P-loop containing nucleotide triphosphate hydrolases"/>
    <property type="match status" value="1"/>
</dbReference>
<dbReference type="EMBL" id="JAVRQU010000020">
    <property type="protein sequence ID" value="KAK5691960.1"/>
    <property type="molecule type" value="Genomic_DNA"/>
</dbReference>
<evidence type="ECO:0000256" key="1">
    <source>
        <dbReference type="SAM" id="Phobius"/>
    </source>
</evidence>
<feature type="transmembrane region" description="Helical" evidence="1">
    <location>
        <begin position="263"/>
        <end position="282"/>
    </location>
</feature>
<dbReference type="PANTHER" id="PTHR36978:SF8">
    <property type="entry name" value="NAD DEPENDENT EPIMERASE_DEHYDRATASE"/>
    <property type="match status" value="1"/>
</dbReference>
<dbReference type="Proteomes" id="UP001310594">
    <property type="component" value="Unassembled WGS sequence"/>
</dbReference>
<comment type="caution">
    <text evidence="2">The sequence shown here is derived from an EMBL/GenBank/DDBJ whole genome shotgun (WGS) entry which is preliminary data.</text>
</comment>
<evidence type="ECO:0000313" key="2">
    <source>
        <dbReference type="EMBL" id="KAK5691960.1"/>
    </source>
</evidence>
<evidence type="ECO:0000313" key="3">
    <source>
        <dbReference type="Proteomes" id="UP001310594"/>
    </source>
</evidence>
<organism evidence="2 3">
    <name type="scientific">Elasticomyces elasticus</name>
    <dbReference type="NCBI Taxonomy" id="574655"/>
    <lineage>
        <taxon>Eukaryota</taxon>
        <taxon>Fungi</taxon>
        <taxon>Dikarya</taxon>
        <taxon>Ascomycota</taxon>
        <taxon>Pezizomycotina</taxon>
        <taxon>Dothideomycetes</taxon>
        <taxon>Dothideomycetidae</taxon>
        <taxon>Mycosphaerellales</taxon>
        <taxon>Teratosphaeriaceae</taxon>
        <taxon>Elasticomyces</taxon>
    </lineage>
</organism>
<evidence type="ECO:0008006" key="4">
    <source>
        <dbReference type="Google" id="ProtNLM"/>
    </source>
</evidence>
<dbReference type="PANTHER" id="PTHR36978">
    <property type="entry name" value="P-LOOP CONTAINING NUCLEOTIDE TRIPHOSPHATE HYDROLASE"/>
    <property type="match status" value="1"/>
</dbReference>
<dbReference type="SUPFAM" id="SSF52540">
    <property type="entry name" value="P-loop containing nucleoside triphosphate hydrolases"/>
    <property type="match status" value="1"/>
</dbReference>
<gene>
    <name evidence="2" type="ORF">LTR97_011131</name>
</gene>
<keyword evidence="1" id="KW-0812">Transmembrane</keyword>
<keyword evidence="1" id="KW-1133">Transmembrane helix</keyword>
<reference evidence="2" key="1">
    <citation type="submission" date="2023-08" db="EMBL/GenBank/DDBJ databases">
        <title>Black Yeasts Isolated from many extreme environments.</title>
        <authorList>
            <person name="Coleine C."/>
            <person name="Stajich J.E."/>
            <person name="Selbmann L."/>
        </authorList>
    </citation>
    <scope>NUCLEOTIDE SEQUENCE</scope>
    <source>
        <strain evidence="2">CCFEE 5810</strain>
    </source>
</reference>